<evidence type="ECO:0000313" key="1">
    <source>
        <dbReference type="EMBL" id="UPK92466.1"/>
    </source>
</evidence>
<dbReference type="EMBL" id="CP090032">
    <property type="protein sequence ID" value="UPK92466.1"/>
    <property type="molecule type" value="Genomic_DNA"/>
</dbReference>
<gene>
    <name evidence="1" type="ORF">LCI18_003401</name>
</gene>
<protein>
    <submittedName>
        <fullName evidence="1">Uncharacterized protein</fullName>
    </submittedName>
</protein>
<proteinExistence type="predicted"/>
<organism evidence="1 2">
    <name type="scientific">Fusarium solani subsp. cucurbitae</name>
    <name type="common">Neocosmosporum cucurbitae</name>
    <dbReference type="NCBI Taxonomy" id="2747967"/>
    <lineage>
        <taxon>Eukaryota</taxon>
        <taxon>Fungi</taxon>
        <taxon>Dikarya</taxon>
        <taxon>Ascomycota</taxon>
        <taxon>Pezizomycotina</taxon>
        <taxon>Sordariomycetes</taxon>
        <taxon>Hypocreomycetidae</taxon>
        <taxon>Hypocreales</taxon>
        <taxon>Nectriaceae</taxon>
        <taxon>Fusarium</taxon>
        <taxon>Fusarium solani species complex</taxon>
    </lineage>
</organism>
<keyword evidence="2" id="KW-1185">Reference proteome</keyword>
<sequence length="442" mass="49269">MSSSFDTVPAAAQGKPTPFALHISGKAIEDFHTLLRLSPIGRATWWTEHGDGYFGITREWLIKAKAAWLQLEWRKTEERINAVPNFKISIRDEQQEHDIHFAALFSSRPDAIPVIMLHGWPGSFLEFLPLLELVVEKYTPDTLPYHFIVPSIPEYGLSTSSGSTDTEMTMPVAARVMNQLMVELGFGTGYLTHGGDVGSMLSIELANSFKECKAYHRMFSPSEWNYKYTEPLACIVNLLTPDEAAASLSLDGVTSEERAQLERGQSWRKTGMAYALEHGTRPATIGAVLSSSPLAALAWVGEKYLEWVDHNEPLSLDTILSMVSFYWFTETLPRSFYPYRYLVSVRAGSNVQPQTGRADGEGALALPKGSIEKPLGISAFPGEMLMIPKAWAEKVYPNLVMYKRHPVGGHFAALEQPKAMLDDIEEFIQRVRAQVNIVAPNS</sequence>
<reference evidence="1" key="1">
    <citation type="submission" date="2021-11" db="EMBL/GenBank/DDBJ databases">
        <title>Fusarium solani-melongenae Genome sequencing and assembly.</title>
        <authorList>
            <person name="Xie S."/>
            <person name="Huang L."/>
            <person name="Zhang X."/>
        </authorList>
    </citation>
    <scope>NUCLEOTIDE SEQUENCE</scope>
    <source>
        <strain evidence="1">CRI 24-3</strain>
    </source>
</reference>
<name>A0ACD3YV29_FUSSC</name>
<evidence type="ECO:0000313" key="2">
    <source>
        <dbReference type="Proteomes" id="UP000830768"/>
    </source>
</evidence>
<dbReference type="Proteomes" id="UP000830768">
    <property type="component" value="Chromosome 3"/>
</dbReference>
<accession>A0ACD3YV29</accession>